<dbReference type="EMBL" id="CP133659">
    <property type="protein sequence ID" value="WMW66697.1"/>
    <property type="molecule type" value="Genomic_DNA"/>
</dbReference>
<dbReference type="RefSeq" id="WP_309542560.1">
    <property type="nucleotide sequence ID" value="NZ_CP133659.1"/>
</dbReference>
<evidence type="ECO:0000259" key="2">
    <source>
        <dbReference type="PROSITE" id="PS50206"/>
    </source>
</evidence>
<feature type="compositionally biased region" description="Basic and acidic residues" evidence="1">
    <location>
        <begin position="160"/>
        <end position="169"/>
    </location>
</feature>
<dbReference type="SMART" id="SM00450">
    <property type="entry name" value="RHOD"/>
    <property type="match status" value="1"/>
</dbReference>
<feature type="compositionally biased region" description="Gly residues" evidence="1">
    <location>
        <begin position="170"/>
        <end position="188"/>
    </location>
</feature>
<proteinExistence type="predicted"/>
<dbReference type="Proteomes" id="UP001180616">
    <property type="component" value="Chromosome"/>
</dbReference>
<dbReference type="InterPro" id="IPR001763">
    <property type="entry name" value="Rhodanese-like_dom"/>
</dbReference>
<name>A0ABY9R657_9BACT</name>
<dbReference type="Pfam" id="PF00581">
    <property type="entry name" value="Rhodanese"/>
    <property type="match status" value="1"/>
</dbReference>
<protein>
    <submittedName>
        <fullName evidence="3">Sulfurtransferase</fullName>
    </submittedName>
</protein>
<feature type="compositionally biased region" description="Gly residues" evidence="1">
    <location>
        <begin position="127"/>
        <end position="138"/>
    </location>
</feature>
<organism evidence="3 4">
    <name type="scientific">Nitratidesulfovibrio liaohensis</name>
    <dbReference type="NCBI Taxonomy" id="2604158"/>
    <lineage>
        <taxon>Bacteria</taxon>
        <taxon>Pseudomonadati</taxon>
        <taxon>Thermodesulfobacteriota</taxon>
        <taxon>Desulfovibrionia</taxon>
        <taxon>Desulfovibrionales</taxon>
        <taxon>Desulfovibrionaceae</taxon>
        <taxon>Nitratidesulfovibrio</taxon>
    </lineage>
</organism>
<evidence type="ECO:0000313" key="4">
    <source>
        <dbReference type="Proteomes" id="UP001180616"/>
    </source>
</evidence>
<dbReference type="InterPro" id="IPR036873">
    <property type="entry name" value="Rhodanese-like_dom_sf"/>
</dbReference>
<feature type="domain" description="Rhodanese" evidence="2">
    <location>
        <begin position="16"/>
        <end position="106"/>
    </location>
</feature>
<feature type="compositionally biased region" description="Gly residues" evidence="1">
    <location>
        <begin position="147"/>
        <end position="159"/>
    </location>
</feature>
<gene>
    <name evidence="3" type="ORF">KPS_001304</name>
</gene>
<sequence length="188" mass="19168">MVRSITPRELDDALCGEERMLLLDVRSRSERDLHPEAIPGSQWRDPANADTWLSSIPEGTSAVVYCAGGGEASRGIQSRLTARGVAARYLEGGLAAWQRQHGGEHGEQGGPAVRAGEGCAHAPLRGEPGGHIPAGGESGLHRPAANGIGGQQGQGGSEAGGHEHARGGRFEGTGGAQGRSGGEGGGTR</sequence>
<dbReference type="SUPFAM" id="SSF52821">
    <property type="entry name" value="Rhodanese/Cell cycle control phosphatase"/>
    <property type="match status" value="1"/>
</dbReference>
<feature type="region of interest" description="Disordered" evidence="1">
    <location>
        <begin position="100"/>
        <end position="188"/>
    </location>
</feature>
<dbReference type="Gene3D" id="3.40.250.10">
    <property type="entry name" value="Rhodanese-like domain"/>
    <property type="match status" value="1"/>
</dbReference>
<evidence type="ECO:0000256" key="1">
    <source>
        <dbReference type="SAM" id="MobiDB-lite"/>
    </source>
</evidence>
<keyword evidence="4" id="KW-1185">Reference proteome</keyword>
<evidence type="ECO:0000313" key="3">
    <source>
        <dbReference type="EMBL" id="WMW66697.1"/>
    </source>
</evidence>
<reference evidence="3" key="1">
    <citation type="submission" date="2023-09" db="EMBL/GenBank/DDBJ databases">
        <authorList>
            <consortium name="CW5 consortium"/>
            <person name="Lu C.-W."/>
        </authorList>
    </citation>
    <scope>NUCLEOTIDE SEQUENCE</scope>
    <source>
        <strain evidence="3">KPS</strain>
    </source>
</reference>
<dbReference type="PROSITE" id="PS50206">
    <property type="entry name" value="RHODANESE_3"/>
    <property type="match status" value="1"/>
</dbReference>
<accession>A0ABY9R657</accession>